<name>A0A1D3D438_9EIME</name>
<reference evidence="2 3" key="1">
    <citation type="journal article" date="2016" name="BMC Genomics">
        <title>Comparative genomics reveals Cyclospora cayetanensis possesses coccidia-like metabolism and invasion components but unique surface antigens.</title>
        <authorList>
            <person name="Liu S."/>
            <person name="Wang L."/>
            <person name="Zheng H."/>
            <person name="Xu Z."/>
            <person name="Roellig D.M."/>
            <person name="Li N."/>
            <person name="Frace M.A."/>
            <person name="Tang K."/>
            <person name="Arrowood M.J."/>
            <person name="Moss D.M."/>
            <person name="Zhang L."/>
            <person name="Feng Y."/>
            <person name="Xiao L."/>
        </authorList>
    </citation>
    <scope>NUCLEOTIDE SEQUENCE [LARGE SCALE GENOMIC DNA]</scope>
    <source>
        <strain evidence="2 3">CHN_HEN01</strain>
    </source>
</reference>
<sequence length="1299" mass="137766">MTAKPFGATISGAPMAASLPAEEDSRQKQQLLLPHLQHNQDAMQLECLSGAHGCDCAALDDAVDVLTRAAAAAEPSAAVEVADVSAAQNVLDDFAWRQTAWKRCLAAISAGAALQHAPPQQLPHLFGCNSGNSRTGSCSRTKKDRNNGYHPPASPNANAAADGSPDGAIGAAELLLGRCLFAARTLRLLAQKGLAALQAPQCLTDPSVAAAADVDTAEEAAATAAVEPPVRNNLEGSCNRQQRQAVTSMPASAAATEDAHAKSAGSPQHGKAEISELRPVDVLSLLEVHERSLVAFSFAVASDSFADIFRAALGFLRVHTCGATAADSSAFAAAPSGDDVLAKEWQQEEDQTLQNSSSAAARCAVLTVLHLLRLWALRQTAAKPFAAVAVAAARVAASSCLLLPETLTGKLQTVLHGLSVLYTERFAAVAAPPAVVEGLRQLLRPLLQLLAAIRRERAALQQKRHLQKHDASPLVTPKELEKALATVADVLEALLLQWAAMLIQSLTLCATLEQPQCLCSCLSNLSSKGDVQHALTSMRPLCDALLLQLAAAVGVEPLQEPLMQRLQALLHDSGQLLQYVAQPEAAAAAIQARASAQMLEADAILWLLLQLVAHHDARPHVIPPVLEQAASQLLLQPSCCQVHQQQREEQQRRPQQQICAECGVTPFAASSWGTSVLSSQLQELPQLTPAAAVMPPSCCLLSVMRTSFSSVAQLFRLQQVLKVRLIQRQHMTDTPSGCSHEMPDLATVTTAGEDLVASCKRYLSQDFFAALTNSPPTAPRDAATCIGGNPSVSAAVLKLLSKQHQLLVALFQCLSTCLRLPLPCLFLLRQQQSQMLLQQLLLLTLQYILPAAIRLAKHEDSSAAGVPADASAGKNSAWSHALLQAALQFVLSLSRVSRGELLPFREGNGLCLVAAELRPPEQQQFVKQQQKRQKLQSGVRGSGNAPAAAKAATVGTATAEELPNPHASERSAEECESLYHAFQRVLRYCAAAATRLLQKQCEYSLTLLLETYALQQLGFWMPAPCSGFAAVAAADDGSVLTAAALEAASGATQQTAAALQQQQHLSIITYGKSSKELQAPMHAGAAAAWRSAEKVCWQLLGTLLLPAAATGGELPSVLGLDTNILPPCGADTPVSSSSSTAGKNLRNGCKSEAASMAPIAAVPSLEVSDSWKIIATLHMFLARRWELLSQVTKRGPLLLALLRTRVAASDLLRLAAALQQHDWIEQQAVYYCDDTAAAAALSHKQRLLLQLEMARQKGDSLQLLEFLAPPTPEVPNAATGWLYTPLPIDGGSSLLAGTV</sequence>
<feature type="region of interest" description="Disordered" evidence="1">
    <location>
        <begin position="243"/>
        <end position="271"/>
    </location>
</feature>
<organism evidence="2 3">
    <name type="scientific">Cyclospora cayetanensis</name>
    <dbReference type="NCBI Taxonomy" id="88456"/>
    <lineage>
        <taxon>Eukaryota</taxon>
        <taxon>Sar</taxon>
        <taxon>Alveolata</taxon>
        <taxon>Apicomplexa</taxon>
        <taxon>Conoidasida</taxon>
        <taxon>Coccidia</taxon>
        <taxon>Eucoccidiorida</taxon>
        <taxon>Eimeriorina</taxon>
        <taxon>Eimeriidae</taxon>
        <taxon>Cyclospora</taxon>
    </lineage>
</organism>
<dbReference type="EMBL" id="JROU02000825">
    <property type="protein sequence ID" value="OEH78191.1"/>
    <property type="molecule type" value="Genomic_DNA"/>
</dbReference>
<feature type="compositionally biased region" description="Low complexity" evidence="1">
    <location>
        <begin position="945"/>
        <end position="959"/>
    </location>
</feature>
<accession>A0A1D3D438</accession>
<evidence type="ECO:0000256" key="1">
    <source>
        <dbReference type="SAM" id="MobiDB-lite"/>
    </source>
</evidence>
<protein>
    <submittedName>
        <fullName evidence="2">Uncharacterized protein</fullName>
    </submittedName>
</protein>
<gene>
    <name evidence="2" type="ORF">cyc_08869</name>
</gene>
<evidence type="ECO:0000313" key="2">
    <source>
        <dbReference type="EMBL" id="OEH78191.1"/>
    </source>
</evidence>
<feature type="region of interest" description="Disordered" evidence="1">
    <location>
        <begin position="137"/>
        <end position="163"/>
    </location>
</feature>
<dbReference type="InParanoid" id="A0A1D3D438"/>
<comment type="caution">
    <text evidence="2">The sequence shown here is derived from an EMBL/GenBank/DDBJ whole genome shotgun (WGS) entry which is preliminary data.</text>
</comment>
<keyword evidence="3" id="KW-1185">Reference proteome</keyword>
<evidence type="ECO:0000313" key="3">
    <source>
        <dbReference type="Proteomes" id="UP000095192"/>
    </source>
</evidence>
<proteinExistence type="predicted"/>
<dbReference type="VEuPathDB" id="ToxoDB:cyc_08869"/>
<dbReference type="Proteomes" id="UP000095192">
    <property type="component" value="Unassembled WGS sequence"/>
</dbReference>
<dbReference type="VEuPathDB" id="ToxoDB:LOC113147018"/>
<feature type="region of interest" description="Disordered" evidence="1">
    <location>
        <begin position="936"/>
        <end position="969"/>
    </location>
</feature>